<accession>A0A0H1B232</accession>
<dbReference type="EMBL" id="LDEV01003612">
    <property type="protein sequence ID" value="KLJ05489.1"/>
    <property type="molecule type" value="Genomic_DNA"/>
</dbReference>
<organism evidence="2 3">
    <name type="scientific">Blastomyces silverae</name>
    <dbReference type="NCBI Taxonomy" id="2060906"/>
    <lineage>
        <taxon>Eukaryota</taxon>
        <taxon>Fungi</taxon>
        <taxon>Dikarya</taxon>
        <taxon>Ascomycota</taxon>
        <taxon>Pezizomycotina</taxon>
        <taxon>Eurotiomycetes</taxon>
        <taxon>Eurotiomycetidae</taxon>
        <taxon>Onygenales</taxon>
        <taxon>Ajellomycetaceae</taxon>
        <taxon>Blastomyces</taxon>
    </lineage>
</organism>
<feature type="region of interest" description="Disordered" evidence="1">
    <location>
        <begin position="96"/>
        <end position="121"/>
    </location>
</feature>
<name>A0A0H1B232_9EURO</name>
<dbReference type="OrthoDB" id="3520229at2759"/>
<dbReference type="STRING" id="2060906.A0A0H1B232"/>
<proteinExistence type="predicted"/>
<sequence>MASTTSSAIAPTGSAICGTPAQYDIPIQDASCAVPNKDKNKDFMNDCCKNAAVTSYNDDCALYCLADDQSVQDLTTCLFDAGVAYNEVWCNKPQNATATGKSPTQTSTGTGNGTPSSTESPGAAAALNMPVFVQSGPTKLGIAVCAVVIPALVGGMMF</sequence>
<evidence type="ECO:0000313" key="2">
    <source>
        <dbReference type="EMBL" id="KLJ05489.1"/>
    </source>
</evidence>
<reference evidence="3" key="1">
    <citation type="journal article" date="2015" name="PLoS Genet.">
        <title>The dynamic genome and transcriptome of the human fungal pathogen Blastomyces and close relative Emmonsia.</title>
        <authorList>
            <person name="Munoz J.F."/>
            <person name="Gauthier G.M."/>
            <person name="Desjardins C.A."/>
            <person name="Gallo J.E."/>
            <person name="Holder J."/>
            <person name="Sullivan T.D."/>
            <person name="Marty A.J."/>
            <person name="Carmen J.C."/>
            <person name="Chen Z."/>
            <person name="Ding L."/>
            <person name="Gujja S."/>
            <person name="Magrini V."/>
            <person name="Misas E."/>
            <person name="Mitreva M."/>
            <person name="Priest M."/>
            <person name="Saif S."/>
            <person name="Whiston E.A."/>
            <person name="Young S."/>
            <person name="Zeng Q."/>
            <person name="Goldman W.E."/>
            <person name="Mardis E.R."/>
            <person name="Taylor J.W."/>
            <person name="McEwen J.G."/>
            <person name="Clay O.K."/>
            <person name="Klein B.S."/>
            <person name="Cuomo C.A."/>
        </authorList>
    </citation>
    <scope>NUCLEOTIDE SEQUENCE [LARGE SCALE GENOMIC DNA]</scope>
    <source>
        <strain evidence="3">UAMH 139</strain>
    </source>
</reference>
<comment type="caution">
    <text evidence="2">The sequence shown here is derived from an EMBL/GenBank/DDBJ whole genome shotgun (WGS) entry which is preliminary data.</text>
</comment>
<dbReference type="AlphaFoldDB" id="A0A0H1B232"/>
<protein>
    <submittedName>
        <fullName evidence="2">Uncharacterized protein</fullName>
    </submittedName>
</protein>
<keyword evidence="3" id="KW-1185">Reference proteome</keyword>
<evidence type="ECO:0000256" key="1">
    <source>
        <dbReference type="SAM" id="MobiDB-lite"/>
    </source>
</evidence>
<dbReference type="Proteomes" id="UP000053573">
    <property type="component" value="Unassembled WGS sequence"/>
</dbReference>
<feature type="compositionally biased region" description="Low complexity" evidence="1">
    <location>
        <begin position="102"/>
        <end position="121"/>
    </location>
</feature>
<gene>
    <name evidence="2" type="ORF">EMPG_11023</name>
</gene>
<evidence type="ECO:0000313" key="3">
    <source>
        <dbReference type="Proteomes" id="UP000053573"/>
    </source>
</evidence>